<dbReference type="Proteomes" id="UP001174677">
    <property type="component" value="Chromosome 15"/>
</dbReference>
<dbReference type="PANTHER" id="PTHR47926">
    <property type="entry name" value="PENTATRICOPEPTIDE REPEAT-CONTAINING PROTEIN"/>
    <property type="match status" value="1"/>
</dbReference>
<dbReference type="InterPro" id="IPR011990">
    <property type="entry name" value="TPR-like_helical_dom_sf"/>
</dbReference>
<dbReference type="EMBL" id="JARPOI010000015">
    <property type="protein sequence ID" value="KAJ9152598.1"/>
    <property type="molecule type" value="Genomic_DNA"/>
</dbReference>
<feature type="repeat" description="PPR" evidence="2">
    <location>
        <begin position="78"/>
        <end position="108"/>
    </location>
</feature>
<dbReference type="Pfam" id="PF13041">
    <property type="entry name" value="PPR_2"/>
    <property type="match status" value="4"/>
</dbReference>
<feature type="repeat" description="PPR" evidence="2">
    <location>
        <begin position="432"/>
        <end position="466"/>
    </location>
</feature>
<feature type="repeat" description="PPR" evidence="2">
    <location>
        <begin position="264"/>
        <end position="298"/>
    </location>
</feature>
<sequence>MPAFCLRALKFSLPRNSFYLRFFSLHVSFFNSPTTFSKTHYLQFTINEYQLLHCLSQCRIQDANNLLNKMPERSPHSRIVYWTSLLTKYSRNGFIDEARALFEIMPERNTVSYNAMLSGFLRCGKLSEASRLFEEMPERNVVSWTSMLYGLADAGRICEARRLFEEMPERNVVSWNAMIVGLIRNGDLEDARLVFDKMPVKNVVSWNAMIEGYVENDRIEEARALFEEMEDRNVITWTSMIAGYCRAGEVEEGYFLFQRTPKRNVVSWTAMIGGFTWNGFYEDALLLFLEMKRSTHIIPNAETFISLAYACAGVGFHRLGKQLHAQLIIKGLDHDDYDGRLSKSLTYMYSSFGFMDSAHFIFNKNSNNNIVQSYNCMINGYIRIGQLEKAQNLFDTMPVRDKITWTSMVDGYFSTGNVSQACYLFRNMPDKDAVAWTAMISGHVQNELFDEATYLFSEMQTQGISPLSSTYAILFGAAGAMSCLDQGMQFHGMLIKTLSDMDLILDNSLISMYAKCGEIHSAYRIFSHMTSRDLISWNSMIMGFSHHGLANEALKVFEVMLESGTHPNSITFLGVLSACGHAGFISQGWELYNAMSDVYAIQPGLEHYICMINILGRAGKVKEAEEFILGLPVERNQAIWGALLGVCRFSEKNADIAKRAATRLLEMDPLNASAHVLLSNIYAASGQHIEVQNLRKEMCLKGVRKVPGCSWIVQNGRVNMFLSGDKLDSRGNEMLSFLFHFGDGS</sequence>
<gene>
    <name evidence="3" type="ORF">P3X46_026150</name>
</gene>
<feature type="repeat" description="PPR" evidence="2">
    <location>
        <begin position="401"/>
        <end position="431"/>
    </location>
</feature>
<feature type="repeat" description="PPR" evidence="2">
    <location>
        <begin position="533"/>
        <end position="567"/>
    </location>
</feature>
<dbReference type="InterPro" id="IPR046960">
    <property type="entry name" value="PPR_At4g14850-like_plant"/>
</dbReference>
<evidence type="ECO:0000313" key="3">
    <source>
        <dbReference type="EMBL" id="KAJ9152598.1"/>
    </source>
</evidence>
<dbReference type="Pfam" id="PF01535">
    <property type="entry name" value="PPR"/>
    <property type="match status" value="6"/>
</dbReference>
<name>A0ABQ9KVP3_HEVBR</name>
<evidence type="ECO:0000313" key="4">
    <source>
        <dbReference type="Proteomes" id="UP001174677"/>
    </source>
</evidence>
<evidence type="ECO:0008006" key="5">
    <source>
        <dbReference type="Google" id="ProtNLM"/>
    </source>
</evidence>
<dbReference type="Gene3D" id="1.25.40.10">
    <property type="entry name" value="Tetratricopeptide repeat domain"/>
    <property type="match status" value="6"/>
</dbReference>
<comment type="caution">
    <text evidence="3">The sequence shown here is derived from an EMBL/GenBank/DDBJ whole genome shotgun (WGS) entry which is preliminary data.</text>
</comment>
<protein>
    <recommendedName>
        <fullName evidence="5">Pentacotripeptide-repeat region of PRORP domain-containing protein</fullName>
    </recommendedName>
</protein>
<dbReference type="SUPFAM" id="SSF48452">
    <property type="entry name" value="TPR-like"/>
    <property type="match status" value="2"/>
</dbReference>
<keyword evidence="1" id="KW-0677">Repeat</keyword>
<dbReference type="PROSITE" id="PS51375">
    <property type="entry name" value="PPR"/>
    <property type="match status" value="9"/>
</dbReference>
<dbReference type="Pfam" id="PF20431">
    <property type="entry name" value="E_motif"/>
    <property type="match status" value="1"/>
</dbReference>
<feature type="repeat" description="PPR" evidence="2">
    <location>
        <begin position="109"/>
        <end position="143"/>
    </location>
</feature>
<organism evidence="3 4">
    <name type="scientific">Hevea brasiliensis</name>
    <name type="common">Para rubber tree</name>
    <name type="synonym">Siphonia brasiliensis</name>
    <dbReference type="NCBI Taxonomy" id="3981"/>
    <lineage>
        <taxon>Eukaryota</taxon>
        <taxon>Viridiplantae</taxon>
        <taxon>Streptophyta</taxon>
        <taxon>Embryophyta</taxon>
        <taxon>Tracheophyta</taxon>
        <taxon>Spermatophyta</taxon>
        <taxon>Magnoliopsida</taxon>
        <taxon>eudicotyledons</taxon>
        <taxon>Gunneridae</taxon>
        <taxon>Pentapetalae</taxon>
        <taxon>rosids</taxon>
        <taxon>fabids</taxon>
        <taxon>Malpighiales</taxon>
        <taxon>Euphorbiaceae</taxon>
        <taxon>Crotonoideae</taxon>
        <taxon>Micrandreae</taxon>
        <taxon>Hevea</taxon>
    </lineage>
</organism>
<keyword evidence="4" id="KW-1185">Reference proteome</keyword>
<proteinExistence type="predicted"/>
<feature type="repeat" description="PPR" evidence="2">
    <location>
        <begin position="171"/>
        <end position="201"/>
    </location>
</feature>
<dbReference type="InterPro" id="IPR046848">
    <property type="entry name" value="E_motif"/>
</dbReference>
<evidence type="ECO:0000256" key="1">
    <source>
        <dbReference type="ARBA" id="ARBA00022737"/>
    </source>
</evidence>
<feature type="repeat" description="PPR" evidence="2">
    <location>
        <begin position="370"/>
        <end position="400"/>
    </location>
</feature>
<dbReference type="InterPro" id="IPR002885">
    <property type="entry name" value="PPR_rpt"/>
</dbReference>
<reference evidence="3 4" key="1">
    <citation type="journal article" date="2023" name="Plant Biotechnol. J.">
        <title>Chromosome-level wild Hevea brasiliensis genome provides new tools for genomic-assisted breeding and valuable loci to elevate rubber yield.</title>
        <authorList>
            <person name="Cheng H."/>
            <person name="Song X."/>
            <person name="Hu Y."/>
            <person name="Wu T."/>
            <person name="Yang Q."/>
            <person name="An Z."/>
            <person name="Feng S."/>
            <person name="Deng Z."/>
            <person name="Wu W."/>
            <person name="Zeng X."/>
            <person name="Tu M."/>
            <person name="Wang X."/>
            <person name="Huang H."/>
        </authorList>
    </citation>
    <scope>NUCLEOTIDE SEQUENCE [LARGE SCALE GENOMIC DNA]</scope>
    <source>
        <strain evidence="3">MT/VB/25A 57/8</strain>
    </source>
</reference>
<dbReference type="NCBIfam" id="TIGR00756">
    <property type="entry name" value="PPR"/>
    <property type="match status" value="10"/>
</dbReference>
<dbReference type="PANTHER" id="PTHR47926:SF404">
    <property type="entry name" value="(PPR) REPEAT-CONTAINING PROTEIN, PUTATIVE-RELATED"/>
    <property type="match status" value="1"/>
</dbReference>
<accession>A0ABQ9KVP3</accession>
<evidence type="ECO:0000256" key="2">
    <source>
        <dbReference type="PROSITE-ProRule" id="PRU00708"/>
    </source>
</evidence>
<feature type="repeat" description="PPR" evidence="2">
    <location>
        <begin position="202"/>
        <end position="236"/>
    </location>
</feature>